<dbReference type="AlphaFoldDB" id="A0A545TZ63"/>
<feature type="compositionally biased region" description="Acidic residues" evidence="10">
    <location>
        <begin position="368"/>
        <end position="377"/>
    </location>
</feature>
<keyword evidence="13" id="KW-1185">Reference proteome</keyword>
<dbReference type="PANTHER" id="PTHR38831:SF1">
    <property type="entry name" value="TYPE II SECRETION SYSTEM PROTEIN K-RELATED"/>
    <property type="match status" value="1"/>
</dbReference>
<evidence type="ECO:0000256" key="3">
    <source>
        <dbReference type="ARBA" id="ARBA00022448"/>
    </source>
</evidence>
<name>A0A545TZ63_9GAMM</name>
<evidence type="ECO:0000313" key="13">
    <source>
        <dbReference type="Proteomes" id="UP000319732"/>
    </source>
</evidence>
<dbReference type="SUPFAM" id="SSF158544">
    <property type="entry name" value="GspK insert domain-like"/>
    <property type="match status" value="1"/>
</dbReference>
<evidence type="ECO:0000256" key="10">
    <source>
        <dbReference type="SAM" id="MobiDB-lite"/>
    </source>
</evidence>
<dbReference type="PANTHER" id="PTHR38831">
    <property type="entry name" value="TYPE II SECRETION SYSTEM PROTEIN K"/>
    <property type="match status" value="1"/>
</dbReference>
<reference evidence="12 13" key="1">
    <citation type="submission" date="2019-06" db="EMBL/GenBank/DDBJ databases">
        <title>Whole genome sequence for Cellvibrionaceae sp. R142.</title>
        <authorList>
            <person name="Wang G."/>
        </authorList>
    </citation>
    <scope>NUCLEOTIDE SEQUENCE [LARGE SCALE GENOMIC DNA]</scope>
    <source>
        <strain evidence="12 13">R142</strain>
    </source>
</reference>
<evidence type="ECO:0000313" key="12">
    <source>
        <dbReference type="EMBL" id="TQV82509.1"/>
    </source>
</evidence>
<dbReference type="InterPro" id="IPR049031">
    <property type="entry name" value="T2SSK_SAM-like_1st"/>
</dbReference>
<dbReference type="NCBIfam" id="NF037980">
    <property type="entry name" value="T2SS_GspK"/>
    <property type="match status" value="1"/>
</dbReference>
<evidence type="ECO:0000256" key="7">
    <source>
        <dbReference type="ARBA" id="ARBA00022927"/>
    </source>
</evidence>
<sequence length="385" mass="42866">MPASVPRAWSQSSSRRSLQPSFRRPFRRQTGAALIIALLIVATVVGLAVGIAAEFQLTAARAENRWHGAQAREYLFGSESLAAYALAQDEDMDVDHLAEAWAMDLPQFPVEGGWVEPRLIDAQGRLNINSLVGRASDPGGGASAEPWQRFTPAQRRFMRLLQTYDEFPVDQTLAQEITVAVIDWLDADDQPFDFSGAESDYYRGLEIPYRPANQPMNSISELLLVRHMPIELYNLVKYELVALPEATDINVNTASARLMSTLNIRSELTPLTLIDGESMVAGRGDEGYGNVREFTTSETVTSIQSQEERDQISSEGLTVKSSHFMLLGKTQIGRQRRHITSLLKRDGEGQTSVVWRRDNRLPVYPQLEPEDEEEGADELAGATSR</sequence>
<keyword evidence="3" id="KW-0813">Transport</keyword>
<dbReference type="InterPro" id="IPR045584">
    <property type="entry name" value="Pilin-like"/>
</dbReference>
<comment type="subcellular location">
    <subcellularLocation>
        <location evidence="1">Cell inner membrane</location>
    </subcellularLocation>
</comment>
<comment type="similarity">
    <text evidence="2">Belongs to the GSP K family.</text>
</comment>
<evidence type="ECO:0000256" key="8">
    <source>
        <dbReference type="ARBA" id="ARBA00022989"/>
    </source>
</evidence>
<keyword evidence="4" id="KW-1003">Cell membrane</keyword>
<dbReference type="Pfam" id="PF21687">
    <property type="entry name" value="T2SSK_1st"/>
    <property type="match status" value="1"/>
</dbReference>
<feature type="region of interest" description="Disordered" evidence="10">
    <location>
        <begin position="362"/>
        <end position="385"/>
    </location>
</feature>
<dbReference type="Gene3D" id="3.30.1300.30">
    <property type="entry name" value="GSPII I/J protein-like"/>
    <property type="match status" value="1"/>
</dbReference>
<keyword evidence="7" id="KW-0653">Protein transport</keyword>
<dbReference type="EMBL" id="VHSG01000007">
    <property type="protein sequence ID" value="TQV82509.1"/>
    <property type="molecule type" value="Genomic_DNA"/>
</dbReference>
<evidence type="ECO:0000256" key="1">
    <source>
        <dbReference type="ARBA" id="ARBA00004533"/>
    </source>
</evidence>
<dbReference type="SUPFAM" id="SSF54523">
    <property type="entry name" value="Pili subunits"/>
    <property type="match status" value="1"/>
</dbReference>
<proteinExistence type="inferred from homology"/>
<keyword evidence="9" id="KW-0472">Membrane</keyword>
<dbReference type="PIRSF" id="PIRSF002786">
    <property type="entry name" value="XcpX"/>
    <property type="match status" value="1"/>
</dbReference>
<dbReference type="Gene3D" id="1.10.40.60">
    <property type="entry name" value="EpsJ-like"/>
    <property type="match status" value="2"/>
</dbReference>
<organism evidence="12 13">
    <name type="scientific">Exilibacterium tricleocarpae</name>
    <dbReference type="NCBI Taxonomy" id="2591008"/>
    <lineage>
        <taxon>Bacteria</taxon>
        <taxon>Pseudomonadati</taxon>
        <taxon>Pseudomonadota</taxon>
        <taxon>Gammaproteobacteria</taxon>
        <taxon>Cellvibrionales</taxon>
        <taxon>Cellvibrionaceae</taxon>
        <taxon>Exilibacterium</taxon>
    </lineage>
</organism>
<accession>A0A545TZ63</accession>
<evidence type="ECO:0000259" key="11">
    <source>
        <dbReference type="Pfam" id="PF21687"/>
    </source>
</evidence>
<evidence type="ECO:0000256" key="4">
    <source>
        <dbReference type="ARBA" id="ARBA00022475"/>
    </source>
</evidence>
<protein>
    <submittedName>
        <fullName evidence="12">General secretion pathway protein GspK</fullName>
    </submittedName>
</protein>
<evidence type="ECO:0000256" key="9">
    <source>
        <dbReference type="ARBA" id="ARBA00023136"/>
    </source>
</evidence>
<feature type="domain" description="T2SS protein K first SAM-like" evidence="11">
    <location>
        <begin position="124"/>
        <end position="244"/>
    </location>
</feature>
<gene>
    <name evidence="12" type="ORF">FKG94_07165</name>
</gene>
<dbReference type="Proteomes" id="UP000319732">
    <property type="component" value="Unassembled WGS sequence"/>
</dbReference>
<keyword evidence="6" id="KW-0812">Transmembrane</keyword>
<keyword evidence="8" id="KW-1133">Transmembrane helix</keyword>
<keyword evidence="5" id="KW-0997">Cell inner membrane</keyword>
<dbReference type="InterPro" id="IPR038072">
    <property type="entry name" value="GspK_central_sf"/>
</dbReference>
<evidence type="ECO:0000256" key="2">
    <source>
        <dbReference type="ARBA" id="ARBA00007246"/>
    </source>
</evidence>
<dbReference type="InterPro" id="IPR005628">
    <property type="entry name" value="GspK"/>
</dbReference>
<comment type="caution">
    <text evidence="12">The sequence shown here is derived from an EMBL/GenBank/DDBJ whole genome shotgun (WGS) entry which is preliminary data.</text>
</comment>
<dbReference type="GO" id="GO:0005886">
    <property type="term" value="C:plasma membrane"/>
    <property type="evidence" value="ECO:0007669"/>
    <property type="project" value="UniProtKB-SubCell"/>
</dbReference>
<dbReference type="OrthoDB" id="9788973at2"/>
<evidence type="ECO:0000256" key="5">
    <source>
        <dbReference type="ARBA" id="ARBA00022519"/>
    </source>
</evidence>
<dbReference type="GO" id="GO:0009306">
    <property type="term" value="P:protein secretion"/>
    <property type="evidence" value="ECO:0007669"/>
    <property type="project" value="InterPro"/>
</dbReference>
<evidence type="ECO:0000256" key="6">
    <source>
        <dbReference type="ARBA" id="ARBA00022692"/>
    </source>
</evidence>